<dbReference type="EMBL" id="FQ859183">
    <property type="protein sequence ID" value="CCB70821.1"/>
    <property type="molecule type" value="Genomic_DNA"/>
</dbReference>
<feature type="transmembrane region" description="Helical" evidence="1">
    <location>
        <begin position="32"/>
        <end position="51"/>
    </location>
</feature>
<dbReference type="AlphaFoldDB" id="G2Z5M3"/>
<protein>
    <submittedName>
        <fullName evidence="2">Uncharacterized protein</fullName>
    </submittedName>
</protein>
<proteinExistence type="predicted"/>
<sequence length="98" mass="11729">MRPRHRHVTEAELAYRKMINEWFELIPEPYRMPFSIIALALIFFFMIRYIFGRQVGYTKKHNILGAKISSATLQTLVFMLFMAISTLLSLYYYQKTKL</sequence>
<evidence type="ECO:0000256" key="1">
    <source>
        <dbReference type="SAM" id="Phobius"/>
    </source>
</evidence>
<keyword evidence="1" id="KW-0812">Transmembrane</keyword>
<organism evidence="2 3">
    <name type="scientific">Flavobacterium branchiophilum (strain FL-15)</name>
    <dbReference type="NCBI Taxonomy" id="1034807"/>
    <lineage>
        <taxon>Bacteria</taxon>
        <taxon>Pseudomonadati</taxon>
        <taxon>Bacteroidota</taxon>
        <taxon>Flavobacteriia</taxon>
        <taxon>Flavobacteriales</taxon>
        <taxon>Flavobacteriaceae</taxon>
        <taxon>Flavobacterium</taxon>
    </lineage>
</organism>
<dbReference type="Proteomes" id="UP000009186">
    <property type="component" value="Chromosome"/>
</dbReference>
<keyword evidence="1" id="KW-0472">Membrane</keyword>
<keyword evidence="1" id="KW-1133">Transmembrane helix</keyword>
<dbReference type="HOGENOM" id="CLU_2329591_0_0_10"/>
<evidence type="ECO:0000313" key="2">
    <source>
        <dbReference type="EMBL" id="CCB70821.1"/>
    </source>
</evidence>
<reference evidence="2 3" key="1">
    <citation type="journal article" date="2011" name="Appl. Environ. Microbiol.">
        <title>Complete genome sequence of the fish pathogen Flavobacterium branchiophilum.</title>
        <authorList>
            <consortium name="1:IP"/>
            <consortium name="Microbial Evolutionary Genomics,F-75015 Paris"/>
            <consortium name="France 2:CNRS"/>
            <consortium name="URA2171"/>
            <consortium name="F-75015 Paris,France 3:Unite de Virologie et Immunologie Mol."/>
            <consortium name="INRA,78352 Jouy en Josas Cedex"/>
            <consortium name="France. 4:Unite de Mathemathique"/>
            <consortium name="Informatique et Genome,INRA"/>
            <consortium name="78352 Jouy en Josas Cedex"/>
            <consortium name="France. 5:CEA/Genoscope"/>
            <consortium name="Evry"/>
            <consortium name="France"/>
            <person name="Touchon M."/>
            <person name="Barbier P."/>
            <person name="Bernardet J.F."/>
            <person name="Loux V."/>
            <person name="Vacherie B."/>
            <person name="Barbe V."/>
            <person name="Rocha E.P."/>
            <person name="Duchaud E."/>
        </authorList>
    </citation>
    <scope>NUCLEOTIDE SEQUENCE [LARGE SCALE GENOMIC DNA]</scope>
    <source>
        <strain evidence="2 3">FL-15</strain>
    </source>
</reference>
<dbReference type="KEGG" id="fbr:FBFL15_2850"/>
<evidence type="ECO:0000313" key="3">
    <source>
        <dbReference type="Proteomes" id="UP000009186"/>
    </source>
</evidence>
<dbReference type="RefSeq" id="WP_014085273.1">
    <property type="nucleotide sequence ID" value="NC_016001.1"/>
</dbReference>
<feature type="transmembrane region" description="Helical" evidence="1">
    <location>
        <begin position="71"/>
        <end position="93"/>
    </location>
</feature>
<gene>
    <name evidence="2" type="ordered locus">FBFL15_2850</name>
</gene>
<accession>G2Z5M3</accession>
<name>G2Z5M3_FLABF</name>
<keyword evidence="3" id="KW-1185">Reference proteome</keyword>